<accession>A0A9Q0GXP6</accession>
<keyword evidence="5" id="KW-1017">Isopeptide bond</keyword>
<evidence type="ECO:0000256" key="5">
    <source>
        <dbReference type="ARBA" id="ARBA00022499"/>
    </source>
</evidence>
<dbReference type="FunFam" id="3.10.20.90:FF:000211">
    <property type="entry name" value="Polyubiquitin 9"/>
    <property type="match status" value="1"/>
</dbReference>
<comment type="subcellular location">
    <subcellularLocation>
        <location evidence="2">Cytoplasm</location>
    </subcellularLocation>
    <subcellularLocation>
        <location evidence="1">Nucleus</location>
    </subcellularLocation>
</comment>
<dbReference type="Proteomes" id="UP001141806">
    <property type="component" value="Unassembled WGS sequence"/>
</dbReference>
<proteinExistence type="inferred from homology"/>
<comment type="caution">
    <text evidence="10">The sequence shown here is derived from an EMBL/GenBank/DDBJ whole genome shotgun (WGS) entry which is preliminary data.</text>
</comment>
<evidence type="ECO:0000259" key="9">
    <source>
        <dbReference type="PROSITE" id="PS50053"/>
    </source>
</evidence>
<dbReference type="InterPro" id="IPR029071">
    <property type="entry name" value="Ubiquitin-like_domsf"/>
</dbReference>
<dbReference type="AlphaFoldDB" id="A0A9Q0GXP6"/>
<evidence type="ECO:0000256" key="8">
    <source>
        <dbReference type="ARBA" id="ARBA00023242"/>
    </source>
</evidence>
<evidence type="ECO:0000256" key="2">
    <source>
        <dbReference type="ARBA" id="ARBA00004496"/>
    </source>
</evidence>
<dbReference type="OrthoDB" id="593599at2759"/>
<feature type="domain" description="Ubiquitin-like" evidence="9">
    <location>
        <begin position="1"/>
        <end position="76"/>
    </location>
</feature>
<gene>
    <name evidence="10" type="ORF">NE237_012920</name>
</gene>
<dbReference type="InterPro" id="IPR050158">
    <property type="entry name" value="Ubiquitin_ubiquitin-like"/>
</dbReference>
<reference evidence="10" key="1">
    <citation type="journal article" date="2023" name="Plant J.">
        <title>The genome of the king protea, Protea cynaroides.</title>
        <authorList>
            <person name="Chang J."/>
            <person name="Duong T.A."/>
            <person name="Schoeman C."/>
            <person name="Ma X."/>
            <person name="Roodt D."/>
            <person name="Barker N."/>
            <person name="Li Z."/>
            <person name="Van de Peer Y."/>
            <person name="Mizrachi E."/>
        </authorList>
    </citation>
    <scope>NUCLEOTIDE SEQUENCE</scope>
    <source>
        <tissue evidence="10">Young leaves</tissue>
    </source>
</reference>
<evidence type="ECO:0000256" key="4">
    <source>
        <dbReference type="ARBA" id="ARBA00022490"/>
    </source>
</evidence>
<dbReference type="PANTHER" id="PTHR10666">
    <property type="entry name" value="UBIQUITIN"/>
    <property type="match status" value="1"/>
</dbReference>
<sequence>MQILVKTLDGKTIRFEISSDDTVEHLKSKIEEKEGIPSNRQRLIFAGKRLRNGQTLEDYNINKESTIFAIICPSKGGNHIECSGNEMHIFVKTISGRTILLPVESSDTIGKVKIKIQAREGIPAEQQSLVFNLRQLNDYNTLAEYNICNKASIYLNRRYPAEAKTIFGMKIFVDIYGEMIMLEVESSDTVWDVKARIKERLGIRKKLQVLVFDEKRLMNNRSLAECNIKNESTLQVVNRRTLPNKSTVHRMLMCFHF</sequence>
<dbReference type="Gene3D" id="3.10.20.90">
    <property type="entry name" value="Phosphatidylinositol 3-kinase Catalytic Subunit, Chain A, domain 1"/>
    <property type="match status" value="3"/>
</dbReference>
<name>A0A9Q0GXP6_9MAGN</name>
<evidence type="ECO:0000256" key="3">
    <source>
        <dbReference type="ARBA" id="ARBA00008430"/>
    </source>
</evidence>
<dbReference type="GO" id="GO:0005737">
    <property type="term" value="C:cytoplasm"/>
    <property type="evidence" value="ECO:0007669"/>
    <property type="project" value="UniProtKB-SubCell"/>
</dbReference>
<evidence type="ECO:0000313" key="11">
    <source>
        <dbReference type="Proteomes" id="UP001141806"/>
    </source>
</evidence>
<protein>
    <recommendedName>
        <fullName evidence="9">Ubiquitin-like domain-containing protein</fullName>
    </recommendedName>
</protein>
<comment type="similarity">
    <text evidence="3">Belongs to the ubiquitin family.</text>
</comment>
<dbReference type="InterPro" id="IPR000626">
    <property type="entry name" value="Ubiquitin-like_dom"/>
</dbReference>
<dbReference type="FunFam" id="3.10.20.90:FF:000469">
    <property type="entry name" value="Polyubiquitin-C"/>
    <property type="match status" value="1"/>
</dbReference>
<feature type="domain" description="Ubiquitin-like" evidence="9">
    <location>
        <begin position="87"/>
        <end position="162"/>
    </location>
</feature>
<keyword evidence="8" id="KW-0539">Nucleus</keyword>
<dbReference type="SUPFAM" id="SSF54236">
    <property type="entry name" value="Ubiquitin-like"/>
    <property type="match status" value="3"/>
</dbReference>
<keyword evidence="6" id="KW-0677">Repeat</keyword>
<keyword evidence="7" id="KW-0832">Ubl conjugation</keyword>
<keyword evidence="11" id="KW-1185">Reference proteome</keyword>
<dbReference type="PROSITE" id="PS50053">
    <property type="entry name" value="UBIQUITIN_2"/>
    <property type="match status" value="3"/>
</dbReference>
<evidence type="ECO:0000313" key="10">
    <source>
        <dbReference type="EMBL" id="KAJ4956137.1"/>
    </source>
</evidence>
<dbReference type="EMBL" id="JAMYWD010000011">
    <property type="protein sequence ID" value="KAJ4956137.1"/>
    <property type="molecule type" value="Genomic_DNA"/>
</dbReference>
<dbReference type="PRINTS" id="PR00348">
    <property type="entry name" value="UBIQUITIN"/>
</dbReference>
<dbReference type="SMART" id="SM00213">
    <property type="entry name" value="UBQ"/>
    <property type="match status" value="3"/>
</dbReference>
<dbReference type="InterPro" id="IPR019956">
    <property type="entry name" value="Ubiquitin_dom"/>
</dbReference>
<evidence type="ECO:0000256" key="1">
    <source>
        <dbReference type="ARBA" id="ARBA00004123"/>
    </source>
</evidence>
<dbReference type="Pfam" id="PF00240">
    <property type="entry name" value="ubiquitin"/>
    <property type="match status" value="3"/>
</dbReference>
<evidence type="ECO:0000256" key="7">
    <source>
        <dbReference type="ARBA" id="ARBA00022843"/>
    </source>
</evidence>
<keyword evidence="4" id="KW-0963">Cytoplasm</keyword>
<evidence type="ECO:0000256" key="6">
    <source>
        <dbReference type="ARBA" id="ARBA00022737"/>
    </source>
</evidence>
<feature type="domain" description="Ubiquitin-like" evidence="9">
    <location>
        <begin position="169"/>
        <end position="243"/>
    </location>
</feature>
<organism evidence="10 11">
    <name type="scientific">Protea cynaroides</name>
    <dbReference type="NCBI Taxonomy" id="273540"/>
    <lineage>
        <taxon>Eukaryota</taxon>
        <taxon>Viridiplantae</taxon>
        <taxon>Streptophyta</taxon>
        <taxon>Embryophyta</taxon>
        <taxon>Tracheophyta</taxon>
        <taxon>Spermatophyta</taxon>
        <taxon>Magnoliopsida</taxon>
        <taxon>Proteales</taxon>
        <taxon>Proteaceae</taxon>
        <taxon>Protea</taxon>
    </lineage>
</organism>
<dbReference type="GO" id="GO:0005634">
    <property type="term" value="C:nucleus"/>
    <property type="evidence" value="ECO:0007669"/>
    <property type="project" value="UniProtKB-SubCell"/>
</dbReference>
<dbReference type="GO" id="GO:0003729">
    <property type="term" value="F:mRNA binding"/>
    <property type="evidence" value="ECO:0007669"/>
    <property type="project" value="UniProtKB-ARBA"/>
</dbReference>